<proteinExistence type="predicted"/>
<evidence type="ECO:0000313" key="10">
    <source>
        <dbReference type="Proteomes" id="UP001222800"/>
    </source>
</evidence>
<keyword evidence="2" id="KW-1003">Cell membrane</keyword>
<keyword evidence="3 6" id="KW-0812">Transmembrane</keyword>
<accession>A0ABY8EHE2</accession>
<evidence type="ECO:0000256" key="5">
    <source>
        <dbReference type="ARBA" id="ARBA00023136"/>
    </source>
</evidence>
<keyword evidence="4 6" id="KW-1133">Transmembrane helix</keyword>
<dbReference type="RefSeq" id="WP_277733295.1">
    <property type="nucleotide sequence ID" value="NZ_CP120733.1"/>
</dbReference>
<evidence type="ECO:0000259" key="8">
    <source>
        <dbReference type="Pfam" id="PF18917"/>
    </source>
</evidence>
<evidence type="ECO:0000256" key="4">
    <source>
        <dbReference type="ARBA" id="ARBA00022989"/>
    </source>
</evidence>
<feature type="transmembrane region" description="Helical" evidence="6">
    <location>
        <begin position="115"/>
        <end position="130"/>
    </location>
</feature>
<dbReference type="Proteomes" id="UP001222800">
    <property type="component" value="Chromosome"/>
</dbReference>
<feature type="transmembrane region" description="Helical" evidence="6">
    <location>
        <begin position="34"/>
        <end position="57"/>
    </location>
</feature>
<evidence type="ECO:0000256" key="6">
    <source>
        <dbReference type="SAM" id="Phobius"/>
    </source>
</evidence>
<dbReference type="PANTHER" id="PTHR33885:SF3">
    <property type="entry name" value="PHAGE SHOCK PROTEIN C"/>
    <property type="match status" value="1"/>
</dbReference>
<name>A0ABY8EHE2_9FIRM</name>
<dbReference type="InterPro" id="IPR052027">
    <property type="entry name" value="PspC"/>
</dbReference>
<comment type="subcellular location">
    <subcellularLocation>
        <location evidence="1">Cell membrane</location>
        <topology evidence="1">Single-pass membrane protein</topology>
    </subcellularLocation>
</comment>
<keyword evidence="5 6" id="KW-0472">Membrane</keyword>
<dbReference type="InterPro" id="IPR043726">
    <property type="entry name" value="LiaI-LiaF-like_TM1"/>
</dbReference>
<protein>
    <submittedName>
        <fullName evidence="9">PspC domain-containing protein</fullName>
    </submittedName>
</protein>
<evidence type="ECO:0000256" key="3">
    <source>
        <dbReference type="ARBA" id="ARBA00022692"/>
    </source>
</evidence>
<keyword evidence="10" id="KW-1185">Reference proteome</keyword>
<feature type="domain" description="LiaI-LiaF-like transmembrane region" evidence="8">
    <location>
        <begin position="90"/>
        <end position="129"/>
    </location>
</feature>
<dbReference type="Pfam" id="PF04024">
    <property type="entry name" value="PspC"/>
    <property type="match status" value="1"/>
</dbReference>
<dbReference type="PANTHER" id="PTHR33885">
    <property type="entry name" value="PHAGE SHOCK PROTEIN C"/>
    <property type="match status" value="1"/>
</dbReference>
<dbReference type="Pfam" id="PF18917">
    <property type="entry name" value="LiaI-LiaF-like_TM1"/>
    <property type="match status" value="1"/>
</dbReference>
<organism evidence="9 10">
    <name type="scientific">Tepidibacter hydrothermalis</name>
    <dbReference type="NCBI Taxonomy" id="3036126"/>
    <lineage>
        <taxon>Bacteria</taxon>
        <taxon>Bacillati</taxon>
        <taxon>Bacillota</taxon>
        <taxon>Clostridia</taxon>
        <taxon>Peptostreptococcales</taxon>
        <taxon>Peptostreptococcaceae</taxon>
        <taxon>Tepidibacter</taxon>
    </lineage>
</organism>
<feature type="transmembrane region" description="Helical" evidence="6">
    <location>
        <begin position="89"/>
        <end position="109"/>
    </location>
</feature>
<evidence type="ECO:0000259" key="7">
    <source>
        <dbReference type="Pfam" id="PF04024"/>
    </source>
</evidence>
<feature type="domain" description="Phage shock protein PspC N-terminal" evidence="7">
    <location>
        <begin position="3"/>
        <end position="60"/>
    </location>
</feature>
<evidence type="ECO:0000313" key="9">
    <source>
        <dbReference type="EMBL" id="WFD11275.1"/>
    </source>
</evidence>
<evidence type="ECO:0000256" key="2">
    <source>
        <dbReference type="ARBA" id="ARBA00022475"/>
    </source>
</evidence>
<dbReference type="InterPro" id="IPR007168">
    <property type="entry name" value="Phageshock_PspC_N"/>
</dbReference>
<gene>
    <name evidence="9" type="ORF">P4S50_04140</name>
</gene>
<reference evidence="9 10" key="1">
    <citation type="submission" date="2023-03" db="EMBL/GenBank/DDBJ databases">
        <title>Complete genome sequence of Tepidibacter sp. SWIR-1, isolated from a deep-sea hydrothermal vent.</title>
        <authorList>
            <person name="Li X."/>
        </authorList>
    </citation>
    <scope>NUCLEOTIDE SEQUENCE [LARGE SCALE GENOMIC DNA]</scope>
    <source>
        <strain evidence="9 10">SWIR-1</strain>
    </source>
</reference>
<sequence length="136" mass="15528">MDKKVYRSIDDKVLAGVCGGLAKYFDIDSTIIRVLWILGFFAGGLGILAYIICAVIIPQESFVEYNMNKSTYNEAMPRYDEDRSKKNKVVLGSILVIIGVFSLIDEYLYWMDIEKLWPIIFIVIGIYIIVKKQGDD</sequence>
<evidence type="ECO:0000256" key="1">
    <source>
        <dbReference type="ARBA" id="ARBA00004162"/>
    </source>
</evidence>
<dbReference type="EMBL" id="CP120733">
    <property type="protein sequence ID" value="WFD11275.1"/>
    <property type="molecule type" value="Genomic_DNA"/>
</dbReference>